<dbReference type="PATRIC" id="fig|745277.3.peg.4580"/>
<dbReference type="Gene3D" id="2.180.10.10">
    <property type="entry name" value="RHS repeat-associated core"/>
    <property type="match status" value="1"/>
</dbReference>
<protein>
    <submittedName>
        <fullName evidence="1">RHS repeat-associated core domain protein</fullName>
    </submittedName>
</protein>
<name>H2J1R8_RAHAC</name>
<dbReference type="eggNOG" id="COG3209">
    <property type="taxonomic scope" value="Bacteria"/>
</dbReference>
<dbReference type="InterPro" id="IPR022385">
    <property type="entry name" value="Rhs_assc_core"/>
</dbReference>
<dbReference type="EMBL" id="CP003245">
    <property type="protein sequence ID" value="AEX54515.1"/>
    <property type="molecule type" value="Genomic_DNA"/>
</dbReference>
<sequence>MSTSLFSQTPWVNVTDNRGLTVRSITYYRHPDSPQATDERTTFYQYNACGFLKHSADPRLQGAGLVNIRRQTDLAGRLLHKQSTDAGTTVCLDDAAGRPFITISNIRTADDGTQDISQAVSRTFVYEDATLPGRPLSMTEQVNGEAACISDRFVYAGNTDAERALNLAGQCISHYDTAGLIQTDSIALTRVPLSVTRRLLKDANNPDTVADWQGQDASVWNDLLASEAYNMLTATDATGMTLTTTDAQDNVQRVAYDVAGRQTGSWLRLRGANEQVIVKSLTYSAAGQKLREEHGNGVVTTYQYEPETQRLIGIKTERPAGHASGAKVLQDLRYEYDPVGNVLSIRNDAEETRFWRNQKVVPENTYTYDSLYQLVSGTGREMANAGQQGSSLRSPNVPLPTDSSAYTTYTRTYTYDNAGNLTLIRHSAPATNNNYTQAITVSDRSNRGVSGTLAEIPSQVDASFTAGGQQKYLQPGQRLSWTARNELLQVTLVAREGDADDRECYRYDTSSQRILKVVEQKANNIMQMRQVIYLPGLELRTTNSGGMQTENLQVICLGEAGRAQVRIMHWVEGKPADLANDQIRYSYDNLNGSSVLELDGAGNIISAEEYYPYGGTAVWSARSQVEANYKTLRYSGKERDASGLYYYGYRYYQPWVGRWLSVDPAGTIDGLNMFRMCRNNPVTLTDYDGLAPHPRTRLGEGPLYEPKLSTGKDRDLPGALPVISATPVSAEVTGTPIKLGDVLNDEVMKSIPLLTDLINPAKMDMDDATKKILTHPDRIGDILAFSAIHISVNENDNIHALRIVDSKTSDYQKRAGATLAYWAPQGGHVDIPAHPQKGQPELVFTPGFSGCTFVADKLDENTLRVRHVQGGKEDTEYNDLAVNEHGQGMIDAMEYRDYGYHMNGQEGLMENISGSAFMIYEEGQWNIKYQSLANAPGILSVKEDTAGLFKKRQYLKVGMRHIKGGGVVNNGAISLRH</sequence>
<dbReference type="PANTHER" id="PTHR32305">
    <property type="match status" value="1"/>
</dbReference>
<proteinExistence type="predicted"/>
<geneLocation type="plasmid" evidence="1 2">
    <name>pRahaq201</name>
</geneLocation>
<dbReference type="PANTHER" id="PTHR32305:SF15">
    <property type="entry name" value="PROTEIN RHSA-RELATED"/>
    <property type="match status" value="1"/>
</dbReference>
<accession>H2J1R8</accession>
<dbReference type="Pfam" id="PF18807">
    <property type="entry name" value="TTc_toxin_rep"/>
    <property type="match status" value="1"/>
</dbReference>
<dbReference type="Proteomes" id="UP000009010">
    <property type="component" value="Plasmid pRahaq201"/>
</dbReference>
<dbReference type="InterPro" id="IPR050708">
    <property type="entry name" value="T6SS_VgrG/RHS"/>
</dbReference>
<evidence type="ECO:0000313" key="1">
    <source>
        <dbReference type="EMBL" id="AEX54515.1"/>
    </source>
</evidence>
<keyword evidence="1" id="KW-0614">Plasmid</keyword>
<dbReference type="NCBIfam" id="TIGR03696">
    <property type="entry name" value="Rhs_assc_core"/>
    <property type="match status" value="1"/>
</dbReference>
<reference evidence="1 2" key="1">
    <citation type="journal article" date="2012" name="J. Bacteriol.">
        <title>Complete Genome Sequence of Rahnella aquatilis CIP 78.65.</title>
        <authorList>
            <person name="Martinez R.J."/>
            <person name="Bruce D."/>
            <person name="Detter C."/>
            <person name="Goodwin L.A."/>
            <person name="Han J."/>
            <person name="Han C.S."/>
            <person name="Held B."/>
            <person name="Land M.L."/>
            <person name="Mikhailova N."/>
            <person name="Nolan M."/>
            <person name="Pennacchio L."/>
            <person name="Pitluck S."/>
            <person name="Tapia R."/>
            <person name="Woyke T."/>
            <person name="Sobecky P.A."/>
        </authorList>
    </citation>
    <scope>NUCLEOTIDE SEQUENCE [LARGE SCALE GENOMIC DNA]</scope>
    <source>
        <strain evidence="2">ATCC 33071 / DSM 4594 / JCM 1683 / NBRC 105701 / NCIMB 13365 / CIP 78.65</strain>
        <plasmid evidence="1">pRahaq201</plasmid>
    </source>
</reference>
<gene>
    <name evidence="1" type="ordered locus">Rahaq2_4794</name>
</gene>
<dbReference type="InterPro" id="IPR041508">
    <property type="entry name" value="TcC-like_repeat"/>
</dbReference>
<keyword evidence="2" id="KW-1185">Reference proteome</keyword>
<reference evidence="2" key="2">
    <citation type="submission" date="2012-01" db="EMBL/GenBank/DDBJ databases">
        <title>Complete sequence of plasmid 1 of Rahnella aquatilis CIP 78.65.</title>
        <authorList>
            <person name="Lucas S."/>
            <person name="Han J."/>
            <person name="Lapidus A."/>
            <person name="Cheng J.-F."/>
            <person name="Goodwin L."/>
            <person name="Pitluck S."/>
            <person name="Peters L."/>
            <person name="Ovchinnikova G."/>
            <person name="Held B."/>
            <person name="Detter J.C."/>
            <person name="Han C."/>
            <person name="Tapia R."/>
            <person name="Land M."/>
            <person name="Hauser L."/>
            <person name="Kyrpides N."/>
            <person name="Ivanova N."/>
            <person name="Pagani I."/>
            <person name="Sobecky P."/>
            <person name="Martinez R."/>
            <person name="Woyke T."/>
        </authorList>
    </citation>
    <scope>NUCLEOTIDE SEQUENCE [LARGE SCALE GENOMIC DNA]</scope>
    <source>
        <strain evidence="2">ATCC 33071 / DSM 4594 / JCM 1683 / NBRC 105701 / NCIMB 13365 / CIP 78.65</strain>
        <plasmid evidence="2">pRahaq201</plasmid>
    </source>
</reference>
<organism evidence="1 2">
    <name type="scientific">Rahnella aquatilis (strain ATCC 33071 / DSM 4594 / JCM 1683 / NBRC 105701 / NCIMB 13365 / CIP 78.65)</name>
    <dbReference type="NCBI Taxonomy" id="745277"/>
    <lineage>
        <taxon>Bacteria</taxon>
        <taxon>Pseudomonadati</taxon>
        <taxon>Pseudomonadota</taxon>
        <taxon>Gammaproteobacteria</taxon>
        <taxon>Enterobacterales</taxon>
        <taxon>Yersiniaceae</taxon>
        <taxon>Rahnella</taxon>
    </lineage>
</organism>
<evidence type="ECO:0000313" key="2">
    <source>
        <dbReference type="Proteomes" id="UP000009010"/>
    </source>
</evidence>
<dbReference type="OrthoDB" id="8596416at2"/>
<dbReference type="HOGENOM" id="CLU_010688_0_1_6"/>
<dbReference type="RefSeq" id="WP_014341802.1">
    <property type="nucleotide sequence ID" value="NC_016835.1"/>
</dbReference>
<dbReference type="KEGG" id="raq:Rahaq2_4794"/>
<dbReference type="AlphaFoldDB" id="H2J1R8"/>